<dbReference type="KEGG" id="vg:80535729"/>
<feature type="region of interest" description="Disordered" evidence="1">
    <location>
        <begin position="1"/>
        <end position="70"/>
    </location>
</feature>
<evidence type="ECO:0000256" key="1">
    <source>
        <dbReference type="SAM" id="MobiDB-lite"/>
    </source>
</evidence>
<dbReference type="RefSeq" id="YP_010797744.1">
    <property type="nucleotide sequence ID" value="NC_076239.1"/>
</dbReference>
<keyword evidence="3" id="KW-1185">Reference proteome</keyword>
<organism evidence="2">
    <name type="scientific">Cytorhabdovirus fragariarugosus</name>
    <dbReference type="NCBI Taxonomy" id="1985706"/>
    <lineage>
        <taxon>Viruses</taxon>
        <taxon>Riboviria</taxon>
        <taxon>Orthornavirae</taxon>
        <taxon>Negarnaviricota</taxon>
        <taxon>Haploviricotina</taxon>
        <taxon>Monjiviricetes</taxon>
        <taxon>Mononegavirales</taxon>
        <taxon>Rhabdoviridae</taxon>
        <taxon>Betarhabdovirinae</taxon>
        <taxon>Alphacytorhabdovirus</taxon>
        <taxon>Alphacytorhabdovirus fragariarugosus</taxon>
    </lineage>
</organism>
<reference evidence="2" key="1">
    <citation type="journal article" date="2018" name="Arch. Virol.">
        <title>Complete genome sequences of two divergent isolates of strawberry crinkle virus coinfecting a single strawberry plant.</title>
        <authorList>
            <person name="Koloniuk I."/>
            <person name="Franova J."/>
            <person name="Sarkisova T."/>
            <person name="Pribylova J."/>
        </authorList>
    </citation>
    <scope>NUCLEOTIDE SEQUENCE</scope>
    <source>
        <strain evidence="2">A</strain>
    </source>
</reference>
<dbReference type="Proteomes" id="UP000682788">
    <property type="component" value="Segment"/>
</dbReference>
<name>A0A2U8J9D8_9RHAB</name>
<evidence type="ECO:0000313" key="3">
    <source>
        <dbReference type="Proteomes" id="UP000682788"/>
    </source>
</evidence>
<proteinExistence type="predicted"/>
<evidence type="ECO:0000313" key="2">
    <source>
        <dbReference type="EMBL" id="AWK49428.1"/>
    </source>
</evidence>
<dbReference type="EMBL" id="MH129615">
    <property type="protein sequence ID" value="AWK49428.1"/>
    <property type="molecule type" value="Viral_cRNA"/>
</dbReference>
<protein>
    <submittedName>
        <fullName evidence="2">Putative P protein</fullName>
    </submittedName>
</protein>
<sequence length="329" mass="37068">MADLDFGDLPNPKLDINMSNVGEDDFEDDMVDDLNDNSIGSDDDELPDLDELQEEDGDNNVNGYDGHEPYHPRAKEDLIADLKVICDTEGVSYTIPMENQILKGLNDESVSHNCLYWYVKGIIVANQTQIIPTISGAMSELKMETKFLQTAAGKINKEVKKSEDLMTSISKELKSVKEDMQMSFRSSMERFMKEVRDELKTAGCKTDNGEAKNEIRSLVKNDKINADYEEGDSVIATVVIPKCVPSTSSSKYHVEKRQWIQKMGIEHSFVKELDDDLIDQIYPDALHKKVQGMKLTAKNKDIIKKLIMKKIDECMSGSDSDSDDDSETE</sequence>
<accession>A0A2U8J9D8</accession>
<dbReference type="GeneID" id="80535729"/>
<feature type="compositionally biased region" description="Acidic residues" evidence="1">
    <location>
        <begin position="22"/>
        <end position="58"/>
    </location>
</feature>